<protein>
    <submittedName>
        <fullName evidence="2">Putative membrane protein</fullName>
    </submittedName>
</protein>
<keyword evidence="3" id="KW-1185">Reference proteome</keyword>
<evidence type="ECO:0000313" key="3">
    <source>
        <dbReference type="Proteomes" id="UP000198651"/>
    </source>
</evidence>
<keyword evidence="1" id="KW-0472">Membrane</keyword>
<gene>
    <name evidence="2" type="ORF">Ark11_1525</name>
</gene>
<accession>A0A0S4M3H4</accession>
<dbReference type="Proteomes" id="UP000198651">
    <property type="component" value="Chromosome I"/>
</dbReference>
<evidence type="ECO:0000313" key="2">
    <source>
        <dbReference type="EMBL" id="CUT18323.1"/>
    </source>
</evidence>
<name>A0A0S4M3H4_9BURK</name>
<dbReference type="AlphaFoldDB" id="A0A0S4M3H4"/>
<dbReference type="OrthoDB" id="9873901at2"/>
<dbReference type="EMBL" id="LN906597">
    <property type="protein sequence ID" value="CUT18323.1"/>
    <property type="molecule type" value="Genomic_DNA"/>
</dbReference>
<feature type="transmembrane region" description="Helical" evidence="1">
    <location>
        <begin position="505"/>
        <end position="526"/>
    </location>
</feature>
<keyword evidence="1" id="KW-0812">Transmembrane</keyword>
<dbReference type="RefSeq" id="WP_139057344.1">
    <property type="nucleotide sequence ID" value="NZ_FLSL01000086.1"/>
</dbReference>
<reference evidence="3" key="1">
    <citation type="submission" date="2015-11" db="EMBL/GenBank/DDBJ databases">
        <authorList>
            <person name="Seth-Smith H.M.B."/>
        </authorList>
    </citation>
    <scope>NUCLEOTIDE SEQUENCE [LARGE SCALE GENOMIC DNA]</scope>
    <source>
        <strain evidence="3">2013Ark11</strain>
    </source>
</reference>
<evidence type="ECO:0000256" key="1">
    <source>
        <dbReference type="SAM" id="Phobius"/>
    </source>
</evidence>
<proteinExistence type="predicted"/>
<keyword evidence="1" id="KW-1133">Transmembrane helix</keyword>
<sequence length="700" mass="77549">MRILSSFFYKMTTKTDESHDYLLDTDHKWKEFRSVSYGTAEPPKENTENPLTEMYKANIRQKRAQDELNSFGSSSSTEPSVLSTVIGVIPDLLAGVSGAGGANCSSVAESLYHQLSNITVTSARIYVPLNNNQSKKVHSIIGSMFLSRTGLYSPLLANDTGIVRNETVLKNVEIRINKTQAMTIRDQLCPLNVTLEQDCFNNPDVVRSFIAQVSSPSVLSEVVCDELPSSIEVITDRGSLYSGKHLKNCQYYNAPVVLSRVEPTAVGPIHISPTLRINKSKYKPVNVAIVSDGVNSTKLLPIPGITVTLTKCFIQYGDMVGNFCKNEELNTGSVSCRENKDNKLRECVDGSLVSYRLGQLVPGSMVVDLRASFYQKTGNKIMVRQLSESNILASINTVLELSSNTRPYYIYIIMPPEQTTSCFFYTPAVERAVHQARKEGIKIFVQVPNLSGDRFPSGVREVISIEEALEVESSFEFTIPTEVVTTHVVTTHITPTDEAHKFGSLWWVVLGIFLISVAAFIIVFIMRIRKHEYRRLVSSIELQSFEVVNSLISDEDVEIVLSKSDESDVADSSAEDSCSLGKQGLLPRSFSFCAGDKVASLGYRSLSLDQMIFSGELDLGVMGSDLEKIGGADNFNYSGAVTRKYSGQSDIGAASEQSNYRLTGWKLEEQERRQRWNAALDNFGGDSRHKLELYDPDLGK</sequence>
<organism evidence="2 3">
    <name type="scientific">Candidatus Ichthyocystis hellenicum</name>
    <dbReference type="NCBI Taxonomy" id="1561003"/>
    <lineage>
        <taxon>Bacteria</taxon>
        <taxon>Pseudomonadati</taxon>
        <taxon>Pseudomonadota</taxon>
        <taxon>Betaproteobacteria</taxon>
        <taxon>Burkholderiales</taxon>
        <taxon>Candidatus Ichthyocystis</taxon>
    </lineage>
</organism>